<dbReference type="SUPFAM" id="SSF103515">
    <property type="entry name" value="Autotransporter"/>
    <property type="match status" value="1"/>
</dbReference>
<dbReference type="SMART" id="SM00869">
    <property type="entry name" value="Autotransporter"/>
    <property type="match status" value="1"/>
</dbReference>
<proteinExistence type="predicted"/>
<dbReference type="InterPro" id="IPR036709">
    <property type="entry name" value="Autotransporte_beta_dom_sf"/>
</dbReference>
<gene>
    <name evidence="3" type="ORF">LRP29_08760</name>
</gene>
<dbReference type="AlphaFoldDB" id="A0AB38TFB2"/>
<evidence type="ECO:0000259" key="2">
    <source>
        <dbReference type="PROSITE" id="PS51208"/>
    </source>
</evidence>
<sequence length="1229" mass="120369">MNLNNSNRRYRNRLLVGTAMVGATLLGFGQSAEAACTLTVSPNYVCSGANTTGQIVPSGIGLPLDLGDFIALALAPANPSVTTDPGFSVTTSDPFALGILGSGAVSYTDANSSALSSTTGIGLGVVSLVPQVAPPYYGPNPGGSVTIDTGGAITGALIGVAAINTGDGATTVNATGDIQSTDASGYGVVVYSQGSAATVTAGNVSGAAVGIYAINQGLTADLSVTATGDVTASSSGYGIYAINGGQQLDVVNTVLNGTPTFSGPIAHVGKDLTVIAEGTVSGGTGIVAQNLGTGATSVTAKAAVTGSNTGINAYSGSTATDLTVRAEGTVSGGVFGINASNDGTGTTSVTATKAVTGTDGDGIYAVNGTTAKGLTILAEGTVSGYFGIEAKNNGTGATSVTAKAAVTGISDTGIYAFNAATAMGGLTVDAMAVNGATYGVYAENRGSGVTSVTAKGDVAGTGYTGIVAVNGTITLNPDGTIASVAANANATDLTVDAAAASGSDYGIYTYNAGTGDTQVTAKGAVTGTTGPGIYARTSGKNLTIDAKAVSGANTGLVAFNFGTGATKVTAKGTVTGASGAGILARTGTTTTGGVIVDAAGAGGGLTGIQVENNGAGATTITATGTVEGGDAAIKAVSSAGQAISITTSGLVRNSSEIASLVAVETSGGPVTFTNNGGLLGTVKLGTAANIVANNATWNTAGINEFGGGTLTNDAGKDIVTAAVGYNSPVTTTFKALSNFTNNGRLTMANGIAGDVTNQFAGDATFAAGSVLAVDINGTGASDRFAVEGTADLSGATLAVTAQGLAVGTYMVVSAGSGLGGTTFQALTGVTSTAFLSVTDTYDAYNAYLDVTKVRAFTDAGLTPNQIATGEGLDSLTGGAVFGAVAGLATDAEARAAFDQLSGEVHASAKGMLLEDSRFVRDAATSRIRAAFGDVGAAALPVMAYGDGGPEMVAADTDRFAVWGQAFGSWGNTDSEGNAAAFDRSTGGLLAGADTLVGGWRVGLLGGYSHSSFDADDRNSSGKSDSYHLGLYGGTNWGAIAFRTGAAYSWSSLSTNRSVAFNGFTDGLSADYDAGTAQVFGELAYKADAGQFKFEPFANLAYVSVHTDGFTEDGGDAALTSAGTSTDATFTTLGLRGSSDFAFGGMNVTARGMLGWRHAFGDVTPTSTFAFAGGDAFTIAGVPIARDAAVIEAGLDFNLASNAKLGLSYTGQFGGGGVDQGAKVDLAVKF</sequence>
<accession>A0AB38TFB2</accession>
<dbReference type="NCBIfam" id="TIGR01414">
    <property type="entry name" value="autotrans_barl"/>
    <property type="match status" value="1"/>
</dbReference>
<evidence type="ECO:0000313" key="3">
    <source>
        <dbReference type="EMBL" id="UTU53467.1"/>
    </source>
</evidence>
<dbReference type="PROSITE" id="PS51208">
    <property type="entry name" value="AUTOTRANSPORTER"/>
    <property type="match status" value="1"/>
</dbReference>
<dbReference type="InterPro" id="IPR005546">
    <property type="entry name" value="Autotransporte_beta"/>
</dbReference>
<feature type="chain" id="PRO_5044221039" evidence="1">
    <location>
        <begin position="35"/>
        <end position="1229"/>
    </location>
</feature>
<dbReference type="RefSeq" id="WP_024502988.1">
    <property type="nucleotide sequence ID" value="NZ_CP088147.1"/>
</dbReference>
<keyword evidence="1" id="KW-0732">Signal</keyword>
<keyword evidence="4" id="KW-1185">Reference proteome</keyword>
<feature type="domain" description="Autotransporter" evidence="2">
    <location>
        <begin position="954"/>
        <end position="1229"/>
    </location>
</feature>
<dbReference type="Proteomes" id="UP001060070">
    <property type="component" value="Chromosome"/>
</dbReference>
<evidence type="ECO:0000313" key="4">
    <source>
        <dbReference type="Proteomes" id="UP001060070"/>
    </source>
</evidence>
<organism evidence="3 4">
    <name type="scientific">Mesorhizobium ciceri</name>
    <dbReference type="NCBI Taxonomy" id="39645"/>
    <lineage>
        <taxon>Bacteria</taxon>
        <taxon>Pseudomonadati</taxon>
        <taxon>Pseudomonadota</taxon>
        <taxon>Alphaproteobacteria</taxon>
        <taxon>Hyphomicrobiales</taxon>
        <taxon>Phyllobacteriaceae</taxon>
        <taxon>Mesorhizobium</taxon>
    </lineage>
</organism>
<name>A0AB38TFB2_9HYPH</name>
<evidence type="ECO:0000256" key="1">
    <source>
        <dbReference type="SAM" id="SignalP"/>
    </source>
</evidence>
<dbReference type="GO" id="GO:0019867">
    <property type="term" value="C:outer membrane"/>
    <property type="evidence" value="ECO:0007669"/>
    <property type="project" value="InterPro"/>
</dbReference>
<reference evidence="3 4" key="1">
    <citation type="journal article" date="2022" name="Microbiol. Resour. Announc.">
        <title>Complete Genome Sequence of Mesorhizobium ciceri Strain R30, a Rhizobium Used as a Commercial Inoculant for Chickpea in Argentina.</title>
        <authorList>
            <person name="Foresto E."/>
            <person name="Revale S."/>
            <person name="Primo E."/>
            <person name="Nievas F."/>
            <person name="Carezzano E."/>
            <person name="Puente M."/>
            <person name="Alzari P."/>
            <person name="Mart M."/>
            <person name="Ben-Assaya M."/>
            <person name="Mornico D."/>
            <person name="Santoro M."/>
            <person name="Mart F."/>
            <person name="Giordano W."/>
            <person name="Bogino P."/>
        </authorList>
    </citation>
    <scope>NUCLEOTIDE SEQUENCE [LARGE SCALE GENOMIC DNA]</scope>
    <source>
        <strain evidence="3 4">R30</strain>
    </source>
</reference>
<dbReference type="Pfam" id="PF03797">
    <property type="entry name" value="Autotransporter"/>
    <property type="match status" value="1"/>
</dbReference>
<feature type="signal peptide" evidence="1">
    <location>
        <begin position="1"/>
        <end position="34"/>
    </location>
</feature>
<dbReference type="EMBL" id="CP088147">
    <property type="protein sequence ID" value="UTU53467.1"/>
    <property type="molecule type" value="Genomic_DNA"/>
</dbReference>
<dbReference type="InterPro" id="IPR006315">
    <property type="entry name" value="OM_autotransptr_brl_dom"/>
</dbReference>
<protein>
    <submittedName>
        <fullName evidence="3">Autotransporter domain-containing protein</fullName>
    </submittedName>
</protein>
<dbReference type="Gene3D" id="2.40.128.130">
    <property type="entry name" value="Autotransporter beta-domain"/>
    <property type="match status" value="1"/>
</dbReference>